<gene>
    <name evidence="7" type="ORF">GCM10010151_65250</name>
</gene>
<feature type="domain" description="FAD/NAD(P)-binding" evidence="6">
    <location>
        <begin position="4"/>
        <end position="278"/>
    </location>
</feature>
<dbReference type="Gene3D" id="3.50.50.100">
    <property type="match status" value="1"/>
</dbReference>
<keyword evidence="3" id="KW-0285">Flavoprotein</keyword>
<comment type="cofactor">
    <cofactor evidence="1">
        <name>FAD</name>
        <dbReference type="ChEBI" id="CHEBI:57692"/>
    </cofactor>
</comment>
<evidence type="ECO:0000256" key="4">
    <source>
        <dbReference type="ARBA" id="ARBA00022827"/>
    </source>
</evidence>
<dbReference type="SUPFAM" id="SSF51905">
    <property type="entry name" value="FAD/NAD(P)-binding domain"/>
    <property type="match status" value="1"/>
</dbReference>
<keyword evidence="8" id="KW-1185">Reference proteome</keyword>
<evidence type="ECO:0000313" key="8">
    <source>
        <dbReference type="Proteomes" id="UP001501822"/>
    </source>
</evidence>
<accession>A0ABN0XK95</accession>
<protein>
    <submittedName>
        <fullName evidence="7">FAD-dependent oxidoreductase</fullName>
    </submittedName>
</protein>
<dbReference type="EMBL" id="BAAABM010000066">
    <property type="protein sequence ID" value="GAA0366263.1"/>
    <property type="molecule type" value="Genomic_DNA"/>
</dbReference>
<evidence type="ECO:0000313" key="7">
    <source>
        <dbReference type="EMBL" id="GAA0366263.1"/>
    </source>
</evidence>
<dbReference type="InterPro" id="IPR023753">
    <property type="entry name" value="FAD/NAD-binding_dom"/>
</dbReference>
<reference evidence="7 8" key="1">
    <citation type="journal article" date="2019" name="Int. J. Syst. Evol. Microbiol.">
        <title>The Global Catalogue of Microorganisms (GCM) 10K type strain sequencing project: providing services to taxonomists for standard genome sequencing and annotation.</title>
        <authorList>
            <consortium name="The Broad Institute Genomics Platform"/>
            <consortium name="The Broad Institute Genome Sequencing Center for Infectious Disease"/>
            <person name="Wu L."/>
            <person name="Ma J."/>
        </authorList>
    </citation>
    <scope>NUCLEOTIDE SEQUENCE [LARGE SCALE GENOMIC DNA]</scope>
    <source>
        <strain evidence="7 8">JCM 3146</strain>
    </source>
</reference>
<evidence type="ECO:0000259" key="6">
    <source>
        <dbReference type="Pfam" id="PF07992"/>
    </source>
</evidence>
<dbReference type="PRINTS" id="PR00368">
    <property type="entry name" value="FADPNR"/>
</dbReference>
<evidence type="ECO:0000256" key="3">
    <source>
        <dbReference type="ARBA" id="ARBA00022630"/>
    </source>
</evidence>
<sequence length="383" mass="40977">MAARILVLGAGYSGLVAARLTARHRDARVTLVNASDRFVERVRLHQVATGQDVRTRPIAELLGGAPVEFVVGRVTAIDAERREAELADGRRLGYDTLVYALGSRSDVESVPGAAEHAFPLATADDAVRLRERLADNDAVTVVGGGLTGIESATELAETRPDLAVRLLTDGRLGAALSDRGRRHLRRVFDRLGVEVLEDARVAEVRADGVLLTGGEHVPAGTVVWTAGFRVPDLARQAGFAVDERGRMLVDAALRSVSHPEVYAIGDAAVMRRQGGQELRMACATGLPAARHVARAIRQGLGRRAPGPFRFRYVNQCVSLGRRDALVQYVRADDSPVEFVLTGRLAALYKEAIVRSALAAQRHPGLVALTPGGGPSRARVDLPG</sequence>
<comment type="caution">
    <text evidence="7">The sequence shown here is derived from an EMBL/GenBank/DDBJ whole genome shotgun (WGS) entry which is preliminary data.</text>
</comment>
<keyword evidence="5" id="KW-0560">Oxidoreductase</keyword>
<name>A0ABN0XK95_9ACTN</name>
<dbReference type="InterPro" id="IPR036188">
    <property type="entry name" value="FAD/NAD-bd_sf"/>
</dbReference>
<dbReference type="Pfam" id="PF07992">
    <property type="entry name" value="Pyr_redox_2"/>
    <property type="match status" value="1"/>
</dbReference>
<proteinExistence type="inferred from homology"/>
<organism evidence="7 8">
    <name type="scientific">Actinoallomurus spadix</name>
    <dbReference type="NCBI Taxonomy" id="79912"/>
    <lineage>
        <taxon>Bacteria</taxon>
        <taxon>Bacillati</taxon>
        <taxon>Actinomycetota</taxon>
        <taxon>Actinomycetes</taxon>
        <taxon>Streptosporangiales</taxon>
        <taxon>Thermomonosporaceae</taxon>
        <taxon>Actinoallomurus</taxon>
    </lineage>
</organism>
<evidence type="ECO:0000256" key="5">
    <source>
        <dbReference type="ARBA" id="ARBA00023002"/>
    </source>
</evidence>
<dbReference type="Proteomes" id="UP001501822">
    <property type="component" value="Unassembled WGS sequence"/>
</dbReference>
<keyword evidence="4" id="KW-0274">FAD</keyword>
<dbReference type="PRINTS" id="PR00469">
    <property type="entry name" value="PNDRDTASEII"/>
</dbReference>
<dbReference type="PANTHER" id="PTHR42913">
    <property type="entry name" value="APOPTOSIS-INDUCING FACTOR 1"/>
    <property type="match status" value="1"/>
</dbReference>
<dbReference type="InterPro" id="IPR051169">
    <property type="entry name" value="NADH-Q_oxidoreductase"/>
</dbReference>
<evidence type="ECO:0000256" key="2">
    <source>
        <dbReference type="ARBA" id="ARBA00005272"/>
    </source>
</evidence>
<dbReference type="RefSeq" id="WP_252799039.1">
    <property type="nucleotide sequence ID" value="NZ_BAAABM010000066.1"/>
</dbReference>
<dbReference type="PANTHER" id="PTHR42913:SF3">
    <property type="entry name" value="64 KDA MITOCHONDRIAL NADH DEHYDROGENASE (EUROFUNG)"/>
    <property type="match status" value="1"/>
</dbReference>
<evidence type="ECO:0000256" key="1">
    <source>
        <dbReference type="ARBA" id="ARBA00001974"/>
    </source>
</evidence>
<comment type="similarity">
    <text evidence="2">Belongs to the NADH dehydrogenase family.</text>
</comment>